<reference evidence="7" key="1">
    <citation type="submission" date="2021-02" db="EMBL/GenBank/DDBJ databases">
        <authorList>
            <person name="Nowell W R."/>
        </authorList>
    </citation>
    <scope>NUCLEOTIDE SEQUENCE</scope>
</reference>
<comment type="caution">
    <text evidence="7">The sequence shown here is derived from an EMBL/GenBank/DDBJ whole genome shotgun (WGS) entry which is preliminary data.</text>
</comment>
<name>A0A816FIY7_9BILA</name>
<comment type="subcellular location">
    <subcellularLocation>
        <location evidence="1">Secreted</location>
    </subcellularLocation>
</comment>
<evidence type="ECO:0000313" key="7">
    <source>
        <dbReference type="EMBL" id="CAF1662237.1"/>
    </source>
</evidence>
<dbReference type="Proteomes" id="UP000663866">
    <property type="component" value="Unassembled WGS sequence"/>
</dbReference>
<evidence type="ECO:0000313" key="8">
    <source>
        <dbReference type="EMBL" id="CAF1937588.1"/>
    </source>
</evidence>
<comment type="similarity">
    <text evidence="2">Belongs to the granulin family.</text>
</comment>
<dbReference type="Proteomes" id="UP000663824">
    <property type="component" value="Unassembled WGS sequence"/>
</dbReference>
<dbReference type="PROSITE" id="PS00799">
    <property type="entry name" value="GRANULINS"/>
    <property type="match status" value="4"/>
</dbReference>
<evidence type="ECO:0000256" key="3">
    <source>
        <dbReference type="ARBA" id="ARBA00022525"/>
    </source>
</evidence>
<keyword evidence="5" id="KW-0732">Signal</keyword>
<feature type="domain" description="Granulins" evidence="6">
    <location>
        <begin position="190"/>
        <end position="203"/>
    </location>
</feature>
<dbReference type="FunFam" id="2.10.25.160:FF:000001">
    <property type="entry name" value="Granulin precursor"/>
    <property type="match status" value="2"/>
</dbReference>
<evidence type="ECO:0000313" key="9">
    <source>
        <dbReference type="EMBL" id="CAF2070941.1"/>
    </source>
</evidence>
<feature type="domain" description="Granulins" evidence="6">
    <location>
        <begin position="553"/>
        <end position="566"/>
    </location>
</feature>
<keyword evidence="13" id="KW-1185">Reference proteome</keyword>
<dbReference type="Pfam" id="PF00396">
    <property type="entry name" value="Granulin"/>
    <property type="match status" value="7"/>
</dbReference>
<dbReference type="Proteomes" id="UP000663842">
    <property type="component" value="Unassembled WGS sequence"/>
</dbReference>
<protein>
    <recommendedName>
        <fullName evidence="6">Granulins domain-containing protein</fullName>
    </recommendedName>
</protein>
<dbReference type="InterPro" id="IPR037277">
    <property type="entry name" value="Granulin_sf"/>
</dbReference>
<dbReference type="EMBL" id="CAJNOW010018017">
    <property type="protein sequence ID" value="CAF1662237.1"/>
    <property type="molecule type" value="Genomic_DNA"/>
</dbReference>
<dbReference type="GO" id="GO:0005576">
    <property type="term" value="C:extracellular region"/>
    <property type="evidence" value="ECO:0007669"/>
    <property type="project" value="UniProtKB-SubCell"/>
</dbReference>
<evidence type="ECO:0000256" key="5">
    <source>
        <dbReference type="SAM" id="SignalP"/>
    </source>
</evidence>
<feature type="domain" description="Granulins" evidence="6">
    <location>
        <begin position="289"/>
        <end position="302"/>
    </location>
</feature>
<sequence length="800" mass="88385">MLSFLLLSLLVGVGASSYGCPTNVTCVAKETCCQTDTGLWACCPMEDGLCCDDGLHCCSKGQTCLPTGQCSSNSNDISPAFILEVRQNQISAVPCPDGSSCPDGNTCCQLSSGKYGCCPIVDAVCCSDHLHCCPQGYDCDVEHSRCKKKFDDLTSVPCPGGSSACPDGQTCCQLESGEYGCCPLADAVCCSDHLHCCPHGYTCDVEKGQCNQEISIPWFTKTPAFPRKQKLVDVIDDKETDMHELISSSNPNAQIICPDGTSLCPSTSTCCLSPESIWGCCPVENAVCCSDHKHCCPQHYKCDLHIFKCDHLLFGSIPILRKQSSVNSILSNVILSNVESTISTIQCPDEKSLCPEETTCCELKNGAYGCCPYSQASCCSDKIHCCGNGYSCDESSKRCIRHFDSLNKTDIIPSARKLVALKKKENTIQRFYPLSPLKDQQCPDGKTICSPNSTCCPNKENDQITYSCCPYSKGVCCGSNGAVCCPNGYICDEQQLSCQLSNLILVREAPPNNDYNRCGTSEVACSYDQTCCRTYGSADGEYACCGFPDAQCCEDGRHCCPRGSRCDVQSEDFNNTRKLSLEQQIQIIITRFNNYFHGDDEIQSFHRRLNELSFNNNISTPSTILEVDETQTDSLFQTLSSDSKQIFKSLTTSTKSGQLHPNSSMDSVKYTQFLSPFVTNIRQRRVIHSILLHVQTKQNKLEKIIDTLKFVSIESKIYQLGLEFLRDYDGKFNYPEGHTLVMILEKRTCLLTIEKIKCVECRLGESEPRSLLMLSFEFYLFFSIFNNPYLISTSFIQNIS</sequence>
<evidence type="ECO:0000313" key="13">
    <source>
        <dbReference type="Proteomes" id="UP000663866"/>
    </source>
</evidence>
<evidence type="ECO:0000313" key="10">
    <source>
        <dbReference type="EMBL" id="CAF3970288.1"/>
    </source>
</evidence>
<keyword evidence="4" id="KW-1015">Disulfide bond</keyword>
<dbReference type="SMART" id="SM00277">
    <property type="entry name" value="GRAN"/>
    <property type="match status" value="7"/>
</dbReference>
<dbReference type="Proteomes" id="UP000663856">
    <property type="component" value="Unassembled WGS sequence"/>
</dbReference>
<evidence type="ECO:0000256" key="4">
    <source>
        <dbReference type="ARBA" id="ARBA00023157"/>
    </source>
</evidence>
<dbReference type="InterPro" id="IPR000118">
    <property type="entry name" value="Granulin"/>
</dbReference>
<dbReference type="PANTHER" id="PTHR12274:SF3">
    <property type="entry name" value="PROGRANULIN"/>
    <property type="match status" value="1"/>
</dbReference>
<dbReference type="EMBL" id="CAJOBF010002444">
    <property type="protein sequence ID" value="CAF4034558.1"/>
    <property type="molecule type" value="Genomic_DNA"/>
</dbReference>
<dbReference type="InterPro" id="IPR039036">
    <property type="entry name" value="Granulin_fam"/>
</dbReference>
<gene>
    <name evidence="7" type="ORF">KQP761_LOCUS32332</name>
    <name evidence="8" type="ORF">MBJ925_LOCUS5160</name>
    <name evidence="10" type="ORF">OVN521_LOCUS13331</name>
    <name evidence="11" type="ORF">UXM345_LOCUS18217</name>
    <name evidence="9" type="ORF">WKI299_LOCUS14145</name>
</gene>
<evidence type="ECO:0000256" key="2">
    <source>
        <dbReference type="ARBA" id="ARBA00010093"/>
    </source>
</evidence>
<feature type="signal peptide" evidence="5">
    <location>
        <begin position="1"/>
        <end position="15"/>
    </location>
</feature>
<dbReference type="OrthoDB" id="5854875at2759"/>
<evidence type="ECO:0000313" key="11">
    <source>
        <dbReference type="EMBL" id="CAF4034558.1"/>
    </source>
</evidence>
<evidence type="ECO:0000256" key="1">
    <source>
        <dbReference type="ARBA" id="ARBA00004613"/>
    </source>
</evidence>
<dbReference type="PANTHER" id="PTHR12274">
    <property type="entry name" value="GRANULIN"/>
    <property type="match status" value="1"/>
</dbReference>
<evidence type="ECO:0000313" key="12">
    <source>
        <dbReference type="Proteomes" id="UP000663834"/>
    </source>
</evidence>
<feature type="chain" id="PRO_5036230021" description="Granulins domain-containing protein" evidence="5">
    <location>
        <begin position="16"/>
        <end position="800"/>
    </location>
</feature>
<dbReference type="SUPFAM" id="SSF57277">
    <property type="entry name" value="Granulin repeat"/>
    <property type="match status" value="5"/>
</dbReference>
<evidence type="ECO:0000259" key="6">
    <source>
        <dbReference type="PROSITE" id="PS00799"/>
    </source>
</evidence>
<dbReference type="EMBL" id="CAJOBG010001933">
    <property type="protein sequence ID" value="CAF3970288.1"/>
    <property type="molecule type" value="Genomic_DNA"/>
</dbReference>
<dbReference type="Gene3D" id="2.10.25.160">
    <property type="entry name" value="Granulin"/>
    <property type="match status" value="7"/>
</dbReference>
<dbReference type="EMBL" id="CAJNRE010001276">
    <property type="protein sequence ID" value="CAF1937588.1"/>
    <property type="molecule type" value="Genomic_DNA"/>
</dbReference>
<accession>A0A816FIY7</accession>
<dbReference type="Proteomes" id="UP000663834">
    <property type="component" value="Unassembled WGS sequence"/>
</dbReference>
<feature type="domain" description="Granulins" evidence="6">
    <location>
        <begin position="126"/>
        <end position="139"/>
    </location>
</feature>
<dbReference type="EMBL" id="CAJNRF010005434">
    <property type="protein sequence ID" value="CAF2070941.1"/>
    <property type="molecule type" value="Genomic_DNA"/>
</dbReference>
<keyword evidence="3" id="KW-0964">Secreted</keyword>
<proteinExistence type="inferred from homology"/>
<dbReference type="AlphaFoldDB" id="A0A816FIY7"/>
<organism evidence="7 12">
    <name type="scientific">Rotaria magnacalcarata</name>
    <dbReference type="NCBI Taxonomy" id="392030"/>
    <lineage>
        <taxon>Eukaryota</taxon>
        <taxon>Metazoa</taxon>
        <taxon>Spiralia</taxon>
        <taxon>Gnathifera</taxon>
        <taxon>Rotifera</taxon>
        <taxon>Eurotatoria</taxon>
        <taxon>Bdelloidea</taxon>
        <taxon>Philodinida</taxon>
        <taxon>Philodinidae</taxon>
        <taxon>Rotaria</taxon>
    </lineage>
</organism>